<keyword evidence="18" id="KW-1185">Reference proteome</keyword>
<evidence type="ECO:0000256" key="1">
    <source>
        <dbReference type="ARBA" id="ARBA00001966"/>
    </source>
</evidence>
<dbReference type="PANTHER" id="PTHR30544">
    <property type="entry name" value="23S RRNA METHYLTRANSFERASE"/>
    <property type="match status" value="1"/>
</dbReference>
<dbReference type="EMBL" id="VLTM01000001">
    <property type="protein sequence ID" value="KAA0168890.1"/>
    <property type="molecule type" value="Genomic_DNA"/>
</dbReference>
<evidence type="ECO:0000313" key="18">
    <source>
        <dbReference type="Proteomes" id="UP000323011"/>
    </source>
</evidence>
<evidence type="ECO:0000313" key="19">
    <source>
        <dbReference type="Proteomes" id="UP000324907"/>
    </source>
</evidence>
<dbReference type="InterPro" id="IPR040072">
    <property type="entry name" value="Methyltransferase_A"/>
</dbReference>
<evidence type="ECO:0000313" key="17">
    <source>
        <dbReference type="Proteomes" id="UP000322899"/>
    </source>
</evidence>
<evidence type="ECO:0000313" key="20">
    <source>
        <dbReference type="Proteomes" id="UP000325113"/>
    </source>
</evidence>
<evidence type="ECO:0000256" key="11">
    <source>
        <dbReference type="SAM" id="MobiDB-lite"/>
    </source>
</evidence>
<evidence type="ECO:0000313" key="13">
    <source>
        <dbReference type="EMBL" id="KAA0157053.1"/>
    </source>
</evidence>
<dbReference type="GO" id="GO:0030488">
    <property type="term" value="P:tRNA methylation"/>
    <property type="evidence" value="ECO:0007669"/>
    <property type="project" value="TreeGrafter"/>
</dbReference>
<keyword evidence="5" id="KW-0489">Methyltransferase</keyword>
<evidence type="ECO:0000313" key="15">
    <source>
        <dbReference type="EMBL" id="KAA0170583.1"/>
    </source>
</evidence>
<dbReference type="PROSITE" id="PS51918">
    <property type="entry name" value="RADICAL_SAM"/>
    <property type="match status" value="1"/>
</dbReference>
<comment type="caution">
    <text evidence="14">The sequence shown here is derived from an EMBL/GenBank/DDBJ whole genome shotgun (WGS) entry which is preliminary data.</text>
</comment>
<evidence type="ECO:0000256" key="2">
    <source>
        <dbReference type="ARBA" id="ARBA00004496"/>
    </source>
</evidence>
<keyword evidence="7" id="KW-0949">S-adenosyl-L-methionine</keyword>
<protein>
    <recommendedName>
        <fullName evidence="12">Radical SAM core domain-containing protein</fullName>
    </recommendedName>
</protein>
<feature type="region of interest" description="Disordered" evidence="11">
    <location>
        <begin position="254"/>
        <end position="289"/>
    </location>
</feature>
<evidence type="ECO:0000259" key="12">
    <source>
        <dbReference type="PROSITE" id="PS51918"/>
    </source>
</evidence>
<keyword evidence="8" id="KW-0479">Metal-binding</keyword>
<evidence type="ECO:0000256" key="9">
    <source>
        <dbReference type="ARBA" id="ARBA00023004"/>
    </source>
</evidence>
<evidence type="ECO:0000256" key="4">
    <source>
        <dbReference type="ARBA" id="ARBA00022490"/>
    </source>
</evidence>
<accession>A0A5A8DYL2</accession>
<keyword evidence="10" id="KW-0411">Iron-sulfur</keyword>
<dbReference type="EMBL" id="VLTO01000007">
    <property type="protein sequence ID" value="KAA0176687.1"/>
    <property type="molecule type" value="Genomic_DNA"/>
</dbReference>
<dbReference type="OrthoDB" id="204498at2759"/>
<dbReference type="SUPFAM" id="SSF102114">
    <property type="entry name" value="Radical SAM enzymes"/>
    <property type="match status" value="1"/>
</dbReference>
<feature type="compositionally biased region" description="Basic and acidic residues" evidence="11">
    <location>
        <begin position="260"/>
        <end position="272"/>
    </location>
</feature>
<organism evidence="14 20">
    <name type="scientific">Cafeteria roenbergensis</name>
    <name type="common">Marine flagellate</name>
    <dbReference type="NCBI Taxonomy" id="33653"/>
    <lineage>
        <taxon>Eukaryota</taxon>
        <taxon>Sar</taxon>
        <taxon>Stramenopiles</taxon>
        <taxon>Bigyra</taxon>
        <taxon>Opalozoa</taxon>
        <taxon>Bicosoecida</taxon>
        <taxon>Cafeteriaceae</taxon>
        <taxon>Cafeteria</taxon>
    </lineage>
</organism>
<keyword evidence="6" id="KW-0808">Transferase</keyword>
<dbReference type="InterPro" id="IPR004383">
    <property type="entry name" value="rRNA_lsu_MTrfase_RlmN/Cfr"/>
</dbReference>
<dbReference type="GO" id="GO:0070475">
    <property type="term" value="P:rRNA base methylation"/>
    <property type="evidence" value="ECO:0007669"/>
    <property type="project" value="TreeGrafter"/>
</dbReference>
<evidence type="ECO:0000256" key="7">
    <source>
        <dbReference type="ARBA" id="ARBA00022691"/>
    </source>
</evidence>
<dbReference type="InterPro" id="IPR013785">
    <property type="entry name" value="Aldolase_TIM"/>
</dbReference>
<dbReference type="EMBL" id="VLTN01000002">
    <property type="protein sequence ID" value="KAA0157053.1"/>
    <property type="molecule type" value="Genomic_DNA"/>
</dbReference>
<dbReference type="PANTHER" id="PTHR30544:SF5">
    <property type="entry name" value="RADICAL SAM CORE DOMAIN-CONTAINING PROTEIN"/>
    <property type="match status" value="1"/>
</dbReference>
<dbReference type="GO" id="GO:0005737">
    <property type="term" value="C:cytoplasm"/>
    <property type="evidence" value="ECO:0007669"/>
    <property type="project" value="UniProtKB-SubCell"/>
</dbReference>
<evidence type="ECO:0000256" key="8">
    <source>
        <dbReference type="ARBA" id="ARBA00022723"/>
    </source>
</evidence>
<dbReference type="PIRSF" id="PIRSF006004">
    <property type="entry name" value="CHP00048"/>
    <property type="match status" value="1"/>
</dbReference>
<dbReference type="Gene3D" id="3.20.20.70">
    <property type="entry name" value="Aldolase class I"/>
    <property type="match status" value="2"/>
</dbReference>
<dbReference type="EMBL" id="VLTL01000012">
    <property type="protein sequence ID" value="KAA0170583.1"/>
    <property type="molecule type" value="Genomic_DNA"/>
</dbReference>
<dbReference type="AlphaFoldDB" id="A0A5A8DYL2"/>
<evidence type="ECO:0000256" key="6">
    <source>
        <dbReference type="ARBA" id="ARBA00022679"/>
    </source>
</evidence>
<name>A0A5A8DYL2_CAFRO</name>
<dbReference type="InterPro" id="IPR007197">
    <property type="entry name" value="rSAM"/>
</dbReference>
<comment type="cofactor">
    <cofactor evidence="1">
        <name>[4Fe-4S] cluster</name>
        <dbReference type="ChEBI" id="CHEBI:49883"/>
    </cofactor>
</comment>
<evidence type="ECO:0000256" key="3">
    <source>
        <dbReference type="ARBA" id="ARBA00022485"/>
    </source>
</evidence>
<reference evidence="17 18" key="1">
    <citation type="submission" date="2019-07" db="EMBL/GenBank/DDBJ databases">
        <title>Genomes of Cafeteria roenbergensis.</title>
        <authorList>
            <person name="Fischer M.G."/>
            <person name="Hackl T."/>
            <person name="Roman M."/>
        </authorList>
    </citation>
    <scope>NUCLEOTIDE SEQUENCE [LARGE SCALE GENOMIC DNA]</scope>
    <source>
        <strain evidence="13 18">BVI</strain>
        <strain evidence="14 20">Cflag</strain>
        <strain evidence="16 17">E4-10P</strain>
        <strain evidence="15 19">RCC970-E3</strain>
    </source>
</reference>
<dbReference type="Proteomes" id="UP000324907">
    <property type="component" value="Unassembled WGS sequence"/>
</dbReference>
<dbReference type="GO" id="GO:0046872">
    <property type="term" value="F:metal ion binding"/>
    <property type="evidence" value="ECO:0007669"/>
    <property type="project" value="UniProtKB-KW"/>
</dbReference>
<keyword evidence="3" id="KW-0004">4Fe-4S</keyword>
<evidence type="ECO:0000256" key="5">
    <source>
        <dbReference type="ARBA" id="ARBA00022603"/>
    </source>
</evidence>
<gene>
    <name evidence="16" type="ORF">FNF27_01968</name>
    <name evidence="15" type="ORF">FNF28_01345</name>
    <name evidence="13" type="ORF">FNF29_00405</name>
    <name evidence="14" type="ORF">FNF31_00051</name>
</gene>
<feature type="domain" description="Radical SAM core" evidence="12">
    <location>
        <begin position="90"/>
        <end position="374"/>
    </location>
</feature>
<dbReference type="Proteomes" id="UP000322899">
    <property type="component" value="Unassembled WGS sequence"/>
</dbReference>
<dbReference type="InterPro" id="IPR058240">
    <property type="entry name" value="rSAM_sf"/>
</dbReference>
<dbReference type="GO" id="GO:0008173">
    <property type="term" value="F:RNA methyltransferase activity"/>
    <property type="evidence" value="ECO:0007669"/>
    <property type="project" value="InterPro"/>
</dbReference>
<dbReference type="GO" id="GO:0051539">
    <property type="term" value="F:4 iron, 4 sulfur cluster binding"/>
    <property type="evidence" value="ECO:0007669"/>
    <property type="project" value="UniProtKB-KW"/>
</dbReference>
<keyword evidence="4" id="KW-0963">Cytoplasm</keyword>
<evidence type="ECO:0000313" key="14">
    <source>
        <dbReference type="EMBL" id="KAA0168890.1"/>
    </source>
</evidence>
<dbReference type="Proteomes" id="UP000323011">
    <property type="component" value="Unassembled WGS sequence"/>
</dbReference>
<comment type="subcellular location">
    <subcellularLocation>
        <location evidence="2">Cytoplasm</location>
    </subcellularLocation>
</comment>
<evidence type="ECO:0000313" key="16">
    <source>
        <dbReference type="EMBL" id="KAA0176687.1"/>
    </source>
</evidence>
<keyword evidence="9" id="KW-0408">Iron</keyword>
<sequence length="394" mass="42204">MGELTAFLKERGLRPGHATALFTALHRDGVEAADALEMLPPQARAVVADSCDLSEPEAVMDSVSADGTRKWLFRVGQDDSEVETVFIPESDGRGVLCVSSSVGCALSCRFCHTGTQRLRRNLRPGEIVGQLQAARRLLGRFPGPTPTKSGPDGGAVTNVVFMGQGEPLLNWRSVSAAAEVITASRGGVVPPRKVTISTSGVAPAMPRVATEAGCSLALSLHATTDEVRNKIIPLNRSWGLAQVMEGMRLYSLAQSPRPPSRRELRRREREEAAVLAGTAPGPAEPPVDAAGRPVGRRLVMFEYVMLAGVNDSLDDARRLAELARPFKCHVNLIPFNAWPGAPFQSSEDDHIRRFGAEVLGLGVSCSVRWPKGDDIMAACGQLHSERHGGAQLAL</sequence>
<dbReference type="OMA" id="GTIKWAM"/>
<dbReference type="Proteomes" id="UP000325113">
    <property type="component" value="Unassembled WGS sequence"/>
</dbReference>
<proteinExistence type="predicted"/>
<evidence type="ECO:0000256" key="10">
    <source>
        <dbReference type="ARBA" id="ARBA00023014"/>
    </source>
</evidence>